<dbReference type="RefSeq" id="XP_018755029.1">
    <property type="nucleotide sequence ID" value="XM_018905588.1"/>
</dbReference>
<dbReference type="AlphaFoldDB" id="W7MB17"/>
<keyword evidence="1" id="KW-0472">Membrane</keyword>
<sequence>MDHGIVRVVNGGWLDGLTRDAVTRPDTSTILWETLYEPWDLFTRLDKGDDVTAAEPVTLLRDVCSGPDSSEKNCSVICTSSDDLFASWKTLWQCLSLSSITLANSTFSTLDQRHDGVGNGTSREQISSALTSFGITNATDFDGKAVLNITYQCAAASCRDSSMGECSIGQLDPGYFESETLQWIKVYEALAPLCDGLESDINIDIAGPGVLITYITQTAMVVFAWLFFLLLKVNKFINTSTSIFTHLFRKRNPGPNLLTHRVSGLQRLERTNLAHATSTFLAELHEAQCFFVVAIEIALINASSRSAIFTGAENWQSLLWNRDSVQFLAGMGAWPIILGQISLRRAELDSMYYLLLSTLALVLAGVAADTAANPDPDRIYKMFQGQNTLEECGGHPSLRTFCVEEREGLYWYVFPAGSIFAFLGLLALLWWAKIWSLCNSPTSFLKKHKSLSKRQLEAWEWLKWILIKASLFAIHVAETGALACTCFGLAVIRAPLLNLLLRGETGTWSVGQLVAVLIWAPVISKYAHLAILGVEKGFRLRLSKAFDIVRRSDTSSGSDSEAISLN</sequence>
<dbReference type="EMBL" id="DS022252">
    <property type="protein sequence ID" value="EWG48838.1"/>
    <property type="molecule type" value="Genomic_DNA"/>
</dbReference>
<feature type="transmembrane region" description="Helical" evidence="1">
    <location>
        <begin position="471"/>
        <end position="492"/>
    </location>
</feature>
<organism evidence="2 3">
    <name type="scientific">Gibberella moniliformis (strain M3125 / FGSC 7600)</name>
    <name type="common">Maize ear and stalk rot fungus</name>
    <name type="synonym">Fusarium verticillioides</name>
    <dbReference type="NCBI Taxonomy" id="334819"/>
    <lineage>
        <taxon>Eukaryota</taxon>
        <taxon>Fungi</taxon>
        <taxon>Dikarya</taxon>
        <taxon>Ascomycota</taxon>
        <taxon>Pezizomycotina</taxon>
        <taxon>Sordariomycetes</taxon>
        <taxon>Hypocreomycetidae</taxon>
        <taxon>Hypocreales</taxon>
        <taxon>Nectriaceae</taxon>
        <taxon>Fusarium</taxon>
        <taxon>Fusarium fujikuroi species complex</taxon>
    </lineage>
</organism>
<reference evidence="2 3" key="1">
    <citation type="journal article" date="2010" name="Nature">
        <title>Comparative genomics reveals mobile pathogenicity chromosomes in Fusarium.</title>
        <authorList>
            <person name="Ma L.J."/>
            <person name="van der Does H.C."/>
            <person name="Borkovich K.A."/>
            <person name="Coleman J.J."/>
            <person name="Daboussi M.J."/>
            <person name="Di Pietro A."/>
            <person name="Dufresne M."/>
            <person name="Freitag M."/>
            <person name="Grabherr M."/>
            <person name="Henrissat B."/>
            <person name="Houterman P.M."/>
            <person name="Kang S."/>
            <person name="Shim W.B."/>
            <person name="Woloshuk C."/>
            <person name="Xie X."/>
            <person name="Xu J.R."/>
            <person name="Antoniw J."/>
            <person name="Baker S.E."/>
            <person name="Bluhm B.H."/>
            <person name="Breakspear A."/>
            <person name="Brown D.W."/>
            <person name="Butchko R.A."/>
            <person name="Chapman S."/>
            <person name="Coulson R."/>
            <person name="Coutinho P.M."/>
            <person name="Danchin E.G."/>
            <person name="Diener A."/>
            <person name="Gale L.R."/>
            <person name="Gardiner D.M."/>
            <person name="Goff S."/>
            <person name="Hammond-Kosack K.E."/>
            <person name="Hilburn K."/>
            <person name="Hua-Van A."/>
            <person name="Jonkers W."/>
            <person name="Kazan K."/>
            <person name="Kodira C.D."/>
            <person name="Koehrsen M."/>
            <person name="Kumar L."/>
            <person name="Lee Y.H."/>
            <person name="Li L."/>
            <person name="Manners J.M."/>
            <person name="Miranda-Saavedra D."/>
            <person name="Mukherjee M."/>
            <person name="Park G."/>
            <person name="Park J."/>
            <person name="Park S.Y."/>
            <person name="Proctor R.H."/>
            <person name="Regev A."/>
            <person name="Ruiz-Roldan M.C."/>
            <person name="Sain D."/>
            <person name="Sakthikumar S."/>
            <person name="Sykes S."/>
            <person name="Schwartz D.C."/>
            <person name="Turgeon B.G."/>
            <person name="Wapinski I."/>
            <person name="Yoder O."/>
            <person name="Young S."/>
            <person name="Zeng Q."/>
            <person name="Zhou S."/>
            <person name="Galagan J."/>
            <person name="Cuomo C.A."/>
            <person name="Kistler H.C."/>
            <person name="Rep M."/>
        </authorList>
    </citation>
    <scope>NUCLEOTIDE SEQUENCE [LARGE SCALE GENOMIC DNA]</scope>
    <source>
        <strain evidence="3">M3125 / FGSC 7600</strain>
    </source>
</reference>
<dbReference type="GeneID" id="30073215"/>
<gene>
    <name evidence="2" type="ORF">FVEG_16339</name>
</gene>
<evidence type="ECO:0000313" key="2">
    <source>
        <dbReference type="EMBL" id="EWG48838.1"/>
    </source>
</evidence>
<dbReference type="VEuPathDB" id="FungiDB:FVEG_16339"/>
<keyword evidence="3" id="KW-1185">Reference proteome</keyword>
<evidence type="ECO:0000256" key="1">
    <source>
        <dbReference type="SAM" id="Phobius"/>
    </source>
</evidence>
<feature type="transmembrane region" description="Helical" evidence="1">
    <location>
        <begin position="211"/>
        <end position="231"/>
    </location>
</feature>
<keyword evidence="1" id="KW-1133">Transmembrane helix</keyword>
<keyword evidence="1" id="KW-0812">Transmembrane</keyword>
<protein>
    <submittedName>
        <fullName evidence="2">Uncharacterized protein</fullName>
    </submittedName>
</protein>
<dbReference type="STRING" id="334819.W7MB17"/>
<dbReference type="EMBL" id="CM000587">
    <property type="protein sequence ID" value="EWG48838.1"/>
    <property type="molecule type" value="Genomic_DNA"/>
</dbReference>
<feature type="transmembrane region" description="Helical" evidence="1">
    <location>
        <begin position="512"/>
        <end position="534"/>
    </location>
</feature>
<name>W7MB17_GIBM7</name>
<dbReference type="OrthoDB" id="3789824at2759"/>
<accession>W7MB17</accession>
<feature type="transmembrane region" description="Helical" evidence="1">
    <location>
        <begin position="352"/>
        <end position="372"/>
    </location>
</feature>
<proteinExistence type="predicted"/>
<dbReference type="KEGG" id="fvr:FVEG_16339"/>
<feature type="transmembrane region" description="Helical" evidence="1">
    <location>
        <begin position="409"/>
        <end position="431"/>
    </location>
</feature>
<evidence type="ECO:0000313" key="3">
    <source>
        <dbReference type="Proteomes" id="UP000009096"/>
    </source>
</evidence>
<dbReference type="Proteomes" id="UP000009096">
    <property type="component" value="Chromosome 10"/>
</dbReference>